<dbReference type="PANTHER" id="PTHR35791:SF1">
    <property type="entry name" value="UPF0754 MEMBRANE PROTEIN YHEB"/>
    <property type="match status" value="1"/>
</dbReference>
<proteinExistence type="predicted"/>
<keyword evidence="1" id="KW-0812">Transmembrane</keyword>
<comment type="caution">
    <text evidence="2">The sequence shown here is derived from an EMBL/GenBank/DDBJ whole genome shotgun (WGS) entry which is preliminary data.</text>
</comment>
<dbReference type="RefSeq" id="WP_169588743.1">
    <property type="nucleotide sequence ID" value="NZ_VCQU01000005.1"/>
</dbReference>
<keyword evidence="3" id="KW-1185">Reference proteome</keyword>
<evidence type="ECO:0000256" key="1">
    <source>
        <dbReference type="SAM" id="Phobius"/>
    </source>
</evidence>
<evidence type="ECO:0008006" key="4">
    <source>
        <dbReference type="Google" id="ProtNLM"/>
    </source>
</evidence>
<reference evidence="2 3" key="1">
    <citation type="submission" date="2019-05" db="EMBL/GenBank/DDBJ databases">
        <authorList>
            <person name="Lee S.D."/>
        </authorList>
    </citation>
    <scope>NUCLEOTIDE SEQUENCE [LARGE SCALE GENOMIC DNA]</scope>
    <source>
        <strain evidence="2 3">YC2-7</strain>
    </source>
</reference>
<dbReference type="EMBL" id="VCQU01000005">
    <property type="protein sequence ID" value="NMN96633.1"/>
    <property type="molecule type" value="Genomic_DNA"/>
</dbReference>
<accession>A0A848KCM9</accession>
<feature type="transmembrane region" description="Helical" evidence="1">
    <location>
        <begin position="205"/>
        <end position="225"/>
    </location>
</feature>
<protein>
    <recommendedName>
        <fullName evidence="4">DUF445 domain-containing protein</fullName>
    </recommendedName>
</protein>
<dbReference type="Proteomes" id="UP000535543">
    <property type="component" value="Unassembled WGS sequence"/>
</dbReference>
<sequence length="425" mass="48135">MDHHLMMDLITVPLFTGIIGYITNWTGVLMLFVPIEFHGFHLPGLKYVFPYFPRRVQVLPIYKDGHRFGWQGMVPSRAEKMASIAVDKSLAKVGSISDFYRELDPDAIAEHLAEVARPEVRGIVDRIMIKENPRFWYNMPNFAKEFVFRKVEDDLPKNVSKITSEMEQHLDQLIDAKSMAVRILVGNPKLLNDIFRTMGAKELKFMQNFGFYFGVPCGLILVGILQVLPYWWVLPIGGIIIGWTVNYVGITMIFEPIERSSWVPWRQGLLLKRRDEISAGFADTFSEKVVTVENIMDEMLHGPRSDRTHAMLESVLHDAVDDAVGAARVAVKTAIGSEEYRRVKAAIGPAAIEFMPVAFEDEVFAKAQASKIHTFVETQMSKLGNYDFQQMLRAAVKQDEWLLFLHGGVLGAFAGFLHLAIFPPG</sequence>
<evidence type="ECO:0000313" key="2">
    <source>
        <dbReference type="EMBL" id="NMN96633.1"/>
    </source>
</evidence>
<name>A0A848KCM9_9NOCA</name>
<dbReference type="AlphaFoldDB" id="A0A848KCM9"/>
<gene>
    <name evidence="2" type="ORF">FGL95_16465</name>
</gene>
<organism evidence="2 3">
    <name type="scientific">Antrihabitans stalactiti</name>
    <dbReference type="NCBI Taxonomy" id="2584121"/>
    <lineage>
        <taxon>Bacteria</taxon>
        <taxon>Bacillati</taxon>
        <taxon>Actinomycetota</taxon>
        <taxon>Actinomycetes</taxon>
        <taxon>Mycobacteriales</taxon>
        <taxon>Nocardiaceae</taxon>
        <taxon>Antrihabitans</taxon>
    </lineage>
</organism>
<reference evidence="2 3" key="2">
    <citation type="submission" date="2020-06" db="EMBL/GenBank/DDBJ databases">
        <title>Antribacter stalactiti gen. nov., sp. nov., a new member of the family Nacardiaceae isolated from a cave.</title>
        <authorList>
            <person name="Kim I.S."/>
        </authorList>
    </citation>
    <scope>NUCLEOTIDE SEQUENCE [LARGE SCALE GENOMIC DNA]</scope>
    <source>
        <strain evidence="2 3">YC2-7</strain>
    </source>
</reference>
<feature type="transmembrane region" description="Helical" evidence="1">
    <location>
        <begin position="12"/>
        <end position="33"/>
    </location>
</feature>
<dbReference type="PANTHER" id="PTHR35791">
    <property type="entry name" value="UPF0754 MEMBRANE PROTEIN YHEB"/>
    <property type="match status" value="1"/>
</dbReference>
<keyword evidence="1" id="KW-1133">Transmembrane helix</keyword>
<evidence type="ECO:0000313" key="3">
    <source>
        <dbReference type="Proteomes" id="UP000535543"/>
    </source>
</evidence>
<feature type="transmembrane region" description="Helical" evidence="1">
    <location>
        <begin position="231"/>
        <end position="254"/>
    </location>
</feature>
<feature type="transmembrane region" description="Helical" evidence="1">
    <location>
        <begin position="401"/>
        <end position="422"/>
    </location>
</feature>
<keyword evidence="1" id="KW-0472">Membrane</keyword>